<evidence type="ECO:0000313" key="8">
    <source>
        <dbReference type="EMBL" id="TFL05982.1"/>
    </source>
</evidence>
<evidence type="ECO:0000256" key="1">
    <source>
        <dbReference type="ARBA" id="ARBA00004141"/>
    </source>
</evidence>
<dbReference type="GO" id="GO:0004252">
    <property type="term" value="F:serine-type endopeptidase activity"/>
    <property type="evidence" value="ECO:0007669"/>
    <property type="project" value="TreeGrafter"/>
</dbReference>
<comment type="subcellular location">
    <subcellularLocation>
        <location evidence="1">Membrane</location>
        <topology evidence="1">Multi-pass membrane protein</topology>
    </subcellularLocation>
</comment>
<dbReference type="Pfam" id="PF02845">
    <property type="entry name" value="CUE"/>
    <property type="match status" value="1"/>
</dbReference>
<evidence type="ECO:0000256" key="5">
    <source>
        <dbReference type="SAM" id="MobiDB-lite"/>
    </source>
</evidence>
<evidence type="ECO:0000256" key="3">
    <source>
        <dbReference type="ARBA" id="ARBA00022989"/>
    </source>
</evidence>
<dbReference type="GO" id="GO:0016020">
    <property type="term" value="C:membrane"/>
    <property type="evidence" value="ECO:0007669"/>
    <property type="project" value="UniProtKB-SubCell"/>
</dbReference>
<dbReference type="OrthoDB" id="272778at2759"/>
<dbReference type="AlphaFoldDB" id="A0A5C3QVK5"/>
<dbReference type="GO" id="GO:0043130">
    <property type="term" value="F:ubiquitin binding"/>
    <property type="evidence" value="ECO:0007669"/>
    <property type="project" value="InterPro"/>
</dbReference>
<evidence type="ECO:0000256" key="2">
    <source>
        <dbReference type="ARBA" id="ARBA00022692"/>
    </source>
</evidence>
<reference evidence="8 9" key="1">
    <citation type="journal article" date="2019" name="Nat. Ecol. Evol.">
        <title>Megaphylogeny resolves global patterns of mushroom evolution.</title>
        <authorList>
            <person name="Varga T."/>
            <person name="Krizsan K."/>
            <person name="Foldi C."/>
            <person name="Dima B."/>
            <person name="Sanchez-Garcia M."/>
            <person name="Sanchez-Ramirez S."/>
            <person name="Szollosi G.J."/>
            <person name="Szarkandi J.G."/>
            <person name="Papp V."/>
            <person name="Albert L."/>
            <person name="Andreopoulos W."/>
            <person name="Angelini C."/>
            <person name="Antonin V."/>
            <person name="Barry K.W."/>
            <person name="Bougher N.L."/>
            <person name="Buchanan P."/>
            <person name="Buyck B."/>
            <person name="Bense V."/>
            <person name="Catcheside P."/>
            <person name="Chovatia M."/>
            <person name="Cooper J."/>
            <person name="Damon W."/>
            <person name="Desjardin D."/>
            <person name="Finy P."/>
            <person name="Geml J."/>
            <person name="Haridas S."/>
            <person name="Hughes K."/>
            <person name="Justo A."/>
            <person name="Karasinski D."/>
            <person name="Kautmanova I."/>
            <person name="Kiss B."/>
            <person name="Kocsube S."/>
            <person name="Kotiranta H."/>
            <person name="LaButti K.M."/>
            <person name="Lechner B.E."/>
            <person name="Liimatainen K."/>
            <person name="Lipzen A."/>
            <person name="Lukacs Z."/>
            <person name="Mihaltcheva S."/>
            <person name="Morgado L.N."/>
            <person name="Niskanen T."/>
            <person name="Noordeloos M.E."/>
            <person name="Ohm R.A."/>
            <person name="Ortiz-Santana B."/>
            <person name="Ovrebo C."/>
            <person name="Racz N."/>
            <person name="Riley R."/>
            <person name="Savchenko A."/>
            <person name="Shiryaev A."/>
            <person name="Soop K."/>
            <person name="Spirin V."/>
            <person name="Szebenyi C."/>
            <person name="Tomsovsky M."/>
            <person name="Tulloss R.E."/>
            <person name="Uehling J."/>
            <person name="Grigoriev I.V."/>
            <person name="Vagvolgyi C."/>
            <person name="Papp T."/>
            <person name="Martin F.M."/>
            <person name="Miettinen O."/>
            <person name="Hibbett D.S."/>
            <person name="Nagy L.G."/>
        </authorList>
    </citation>
    <scope>NUCLEOTIDE SEQUENCE [LARGE SCALE GENOMIC DNA]</scope>
    <source>
        <strain evidence="8 9">CBS 309.79</strain>
    </source>
</reference>
<feature type="region of interest" description="Disordered" evidence="5">
    <location>
        <begin position="212"/>
        <end position="307"/>
    </location>
</feature>
<accession>A0A5C3QVK5</accession>
<dbReference type="CDD" id="cd14279">
    <property type="entry name" value="CUE"/>
    <property type="match status" value="1"/>
</dbReference>
<proteinExistence type="predicted"/>
<dbReference type="SUPFAM" id="SSF144091">
    <property type="entry name" value="Rhomboid-like"/>
    <property type="match status" value="1"/>
</dbReference>
<dbReference type="STRING" id="1884261.A0A5C3QVK5"/>
<feature type="transmembrane region" description="Helical" evidence="6">
    <location>
        <begin position="85"/>
        <end position="108"/>
    </location>
</feature>
<organism evidence="8 9">
    <name type="scientific">Pterulicium gracile</name>
    <dbReference type="NCBI Taxonomy" id="1884261"/>
    <lineage>
        <taxon>Eukaryota</taxon>
        <taxon>Fungi</taxon>
        <taxon>Dikarya</taxon>
        <taxon>Basidiomycota</taxon>
        <taxon>Agaricomycotina</taxon>
        <taxon>Agaricomycetes</taxon>
        <taxon>Agaricomycetidae</taxon>
        <taxon>Agaricales</taxon>
        <taxon>Pleurotineae</taxon>
        <taxon>Pterulaceae</taxon>
        <taxon>Pterulicium</taxon>
    </lineage>
</organism>
<name>A0A5C3QVK5_9AGAR</name>
<keyword evidence="9" id="KW-1185">Reference proteome</keyword>
<dbReference type="PROSITE" id="PS51140">
    <property type="entry name" value="CUE"/>
    <property type="match status" value="1"/>
</dbReference>
<keyword evidence="4 6" id="KW-0472">Membrane</keyword>
<gene>
    <name evidence="8" type="ORF">BDV98DRAFT_601280</name>
</gene>
<dbReference type="PANTHER" id="PTHR43066:SF21">
    <property type="entry name" value="UBIQUITIN-ASSOCIATED DOMAIN-CONTAINING PROTEIN 2"/>
    <property type="match status" value="1"/>
</dbReference>
<feature type="domain" description="CUE" evidence="7">
    <location>
        <begin position="328"/>
        <end position="370"/>
    </location>
</feature>
<dbReference type="InterPro" id="IPR003892">
    <property type="entry name" value="CUE"/>
</dbReference>
<evidence type="ECO:0000256" key="6">
    <source>
        <dbReference type="SAM" id="Phobius"/>
    </source>
</evidence>
<dbReference type="InterPro" id="IPR035952">
    <property type="entry name" value="Rhomboid-like_sf"/>
</dbReference>
<keyword evidence="3 6" id="KW-1133">Transmembrane helix</keyword>
<evidence type="ECO:0000259" key="7">
    <source>
        <dbReference type="PROSITE" id="PS51140"/>
    </source>
</evidence>
<feature type="transmembrane region" description="Helical" evidence="6">
    <location>
        <begin position="46"/>
        <end position="73"/>
    </location>
</feature>
<evidence type="ECO:0000313" key="9">
    <source>
        <dbReference type="Proteomes" id="UP000305067"/>
    </source>
</evidence>
<sequence length="370" mass="40696">MSFEHAAVSKACLVHLAIASFTVGILDVKHFCHLQLVPHISKYHQYWRLIASHLAFGASSDLLIALILLYNVAIPVERRFGSIKFASFLVASFLVATILEFASLLLFYKAGVNHMVPGPLAVTFSVLYQYWRILPAAYRFRIFGIPFSDKSFHYLLAAQLACTHGLSSLAPSLVGILTGQIYRSDLASLKSYRISPAIVRFSTQYLAPVFGPSRSPRRRNRVFPEPASTNSSTFLPSELFGSGAGTQAEDNRTGNDASRQEEEQNTSPPDEDQASDQGVETNRENRPRAARPDGSHDPTPPAGSSMVREWVDQLTGRAERASSGMRIPSEVEVTQLVSMFPDIPRETIVGALQRSPTTEAAVEILLTSQT</sequence>
<dbReference type="EMBL" id="ML178816">
    <property type="protein sequence ID" value="TFL05982.1"/>
    <property type="molecule type" value="Genomic_DNA"/>
</dbReference>
<dbReference type="Gene3D" id="1.20.1540.10">
    <property type="entry name" value="Rhomboid-like"/>
    <property type="match status" value="1"/>
</dbReference>
<protein>
    <recommendedName>
        <fullName evidence="7">CUE domain-containing protein</fullName>
    </recommendedName>
</protein>
<dbReference type="Proteomes" id="UP000305067">
    <property type="component" value="Unassembled WGS sequence"/>
</dbReference>
<feature type="compositionally biased region" description="Basic and acidic residues" evidence="5">
    <location>
        <begin position="249"/>
        <end position="262"/>
    </location>
</feature>
<keyword evidence="2 6" id="KW-0812">Transmembrane</keyword>
<feature type="compositionally biased region" description="Basic and acidic residues" evidence="5">
    <location>
        <begin position="281"/>
        <end position="296"/>
    </location>
</feature>
<dbReference type="PANTHER" id="PTHR43066">
    <property type="entry name" value="RHOMBOID-RELATED PROTEIN"/>
    <property type="match status" value="1"/>
</dbReference>
<feature type="transmembrane region" description="Helical" evidence="6">
    <location>
        <begin position="7"/>
        <end position="26"/>
    </location>
</feature>
<evidence type="ECO:0000256" key="4">
    <source>
        <dbReference type="ARBA" id="ARBA00023136"/>
    </source>
</evidence>